<protein>
    <submittedName>
        <fullName evidence="1">Uncharacterized protein</fullName>
    </submittedName>
</protein>
<evidence type="ECO:0000313" key="1">
    <source>
        <dbReference type="EMBL" id="KAJ7989696.1"/>
    </source>
</evidence>
<proteinExistence type="predicted"/>
<evidence type="ECO:0000313" key="2">
    <source>
        <dbReference type="Proteomes" id="UP001157502"/>
    </source>
</evidence>
<sequence length="154" mass="16720">MGQAQSANAPRRQPVGAGFQFPFMLSCCGVSCIGTEDQTKAADGTSSGTPVKNINIIPEVFPQRRWSRPQSHPSYCPRRPLTNHGSSLWSLADRSGSLECPLEWQLLPGVPSSTWTGPHRDPGFFDSETSSASNDSGWARDIDEFMRGTSCVTS</sequence>
<accession>A0ACC2FEA9</accession>
<comment type="caution">
    <text evidence="1">The sequence shown here is derived from an EMBL/GenBank/DDBJ whole genome shotgun (WGS) entry which is preliminary data.</text>
</comment>
<reference evidence="1" key="1">
    <citation type="submission" date="2021-05" db="EMBL/GenBank/DDBJ databases">
        <authorList>
            <person name="Pan Q."/>
            <person name="Jouanno E."/>
            <person name="Zahm M."/>
            <person name="Klopp C."/>
            <person name="Cabau C."/>
            <person name="Louis A."/>
            <person name="Berthelot C."/>
            <person name="Parey E."/>
            <person name="Roest Crollius H."/>
            <person name="Montfort J."/>
            <person name="Robinson-Rechavi M."/>
            <person name="Bouchez O."/>
            <person name="Lampietro C."/>
            <person name="Lopez Roques C."/>
            <person name="Donnadieu C."/>
            <person name="Postlethwait J."/>
            <person name="Bobe J."/>
            <person name="Dillon D."/>
            <person name="Chandos A."/>
            <person name="von Hippel F."/>
            <person name="Guiguen Y."/>
        </authorList>
    </citation>
    <scope>NUCLEOTIDE SEQUENCE</scope>
    <source>
        <strain evidence="1">YG-Jan2019</strain>
    </source>
</reference>
<name>A0ACC2FEA9_DALPE</name>
<organism evidence="1 2">
    <name type="scientific">Dallia pectoralis</name>
    <name type="common">Alaska blackfish</name>
    <dbReference type="NCBI Taxonomy" id="75939"/>
    <lineage>
        <taxon>Eukaryota</taxon>
        <taxon>Metazoa</taxon>
        <taxon>Chordata</taxon>
        <taxon>Craniata</taxon>
        <taxon>Vertebrata</taxon>
        <taxon>Euteleostomi</taxon>
        <taxon>Actinopterygii</taxon>
        <taxon>Neopterygii</taxon>
        <taxon>Teleostei</taxon>
        <taxon>Protacanthopterygii</taxon>
        <taxon>Esociformes</taxon>
        <taxon>Umbridae</taxon>
        <taxon>Dallia</taxon>
    </lineage>
</organism>
<dbReference type="Proteomes" id="UP001157502">
    <property type="component" value="Chromosome 29"/>
</dbReference>
<keyword evidence="2" id="KW-1185">Reference proteome</keyword>
<dbReference type="EMBL" id="CM055756">
    <property type="protein sequence ID" value="KAJ7989696.1"/>
    <property type="molecule type" value="Genomic_DNA"/>
</dbReference>
<gene>
    <name evidence="1" type="ORF">DPEC_G00307210</name>
</gene>